<evidence type="ECO:0000256" key="1">
    <source>
        <dbReference type="SAM" id="MobiDB-lite"/>
    </source>
</evidence>
<feature type="region of interest" description="Disordered" evidence="1">
    <location>
        <begin position="20"/>
        <end position="45"/>
    </location>
</feature>
<dbReference type="EMBL" id="UYSL01022908">
    <property type="protein sequence ID" value="VDL81333.1"/>
    <property type="molecule type" value="Genomic_DNA"/>
</dbReference>
<dbReference type="Proteomes" id="UP000271162">
    <property type="component" value="Unassembled WGS sequence"/>
</dbReference>
<protein>
    <submittedName>
        <fullName evidence="4">TPX2 domain-containing protein</fullName>
    </submittedName>
</protein>
<evidence type="ECO:0000313" key="3">
    <source>
        <dbReference type="Proteomes" id="UP000271162"/>
    </source>
</evidence>
<evidence type="ECO:0000313" key="4">
    <source>
        <dbReference type="WBParaSite" id="NBR_0001767501-mRNA-1"/>
    </source>
</evidence>
<dbReference type="AlphaFoldDB" id="A0A0N4YKT4"/>
<feature type="compositionally biased region" description="Basic and acidic residues" evidence="1">
    <location>
        <begin position="147"/>
        <end position="164"/>
    </location>
</feature>
<feature type="region of interest" description="Disordered" evidence="1">
    <location>
        <begin position="67"/>
        <end position="235"/>
    </location>
</feature>
<name>A0A0N4YKT4_NIPBR</name>
<gene>
    <name evidence="2" type="ORF">NBR_LOCUS17676</name>
</gene>
<reference evidence="4" key="1">
    <citation type="submission" date="2017-02" db="UniProtKB">
        <authorList>
            <consortium name="WormBaseParasite"/>
        </authorList>
    </citation>
    <scope>IDENTIFICATION</scope>
</reference>
<organism evidence="4">
    <name type="scientific">Nippostrongylus brasiliensis</name>
    <name type="common">Rat hookworm</name>
    <dbReference type="NCBI Taxonomy" id="27835"/>
    <lineage>
        <taxon>Eukaryota</taxon>
        <taxon>Metazoa</taxon>
        <taxon>Ecdysozoa</taxon>
        <taxon>Nematoda</taxon>
        <taxon>Chromadorea</taxon>
        <taxon>Rhabditida</taxon>
        <taxon>Rhabditina</taxon>
        <taxon>Rhabditomorpha</taxon>
        <taxon>Strongyloidea</taxon>
        <taxon>Heligmosomidae</taxon>
        <taxon>Nippostrongylus</taxon>
    </lineage>
</organism>
<reference evidence="2 3" key="2">
    <citation type="submission" date="2018-11" db="EMBL/GenBank/DDBJ databases">
        <authorList>
            <consortium name="Pathogen Informatics"/>
        </authorList>
    </citation>
    <scope>NUCLEOTIDE SEQUENCE [LARGE SCALE GENOMIC DNA]</scope>
</reference>
<keyword evidence="3" id="KW-1185">Reference proteome</keyword>
<proteinExistence type="predicted"/>
<dbReference type="WBParaSite" id="NBR_0001767501-mRNA-1">
    <property type="protein sequence ID" value="NBR_0001767501-mRNA-1"/>
    <property type="gene ID" value="NBR_0001767501"/>
</dbReference>
<feature type="compositionally biased region" description="Low complexity" evidence="1">
    <location>
        <begin position="104"/>
        <end position="125"/>
    </location>
</feature>
<feature type="compositionally biased region" description="Basic and acidic residues" evidence="1">
    <location>
        <begin position="200"/>
        <end position="235"/>
    </location>
</feature>
<feature type="compositionally biased region" description="Low complexity" evidence="1">
    <location>
        <begin position="179"/>
        <end position="190"/>
    </location>
</feature>
<evidence type="ECO:0000313" key="2">
    <source>
        <dbReference type="EMBL" id="VDL81333.1"/>
    </source>
</evidence>
<accession>A0A0N4YKT4</accession>
<sequence>MFAFYRGPIHDAVRKEAVAPKPRQLVRKPRLLEPLSDPEDEEPQIVRSYVKPSKNIDTYNQMVREERQLNAMMKHSSPSSRATENKEPKRKRKSELFKRVFGNSLPPSVPRKSSSSLTSSRVSPPDRIPCYKKSHDSVRPQNLSRTPAHDVPVKRRKEDPEGSSKSRVTPAPHRLQVKSSALPIPSTSSSDHIRSHAPPVHREPKVVRENALKPVEKNQPRKTCHEVEAKRSRLE</sequence>